<dbReference type="Pfam" id="PF13185">
    <property type="entry name" value="GAF_2"/>
    <property type="match status" value="1"/>
</dbReference>
<dbReference type="PIRSF" id="PIRSF036625">
    <property type="entry name" value="GAF_ANTAR"/>
    <property type="match status" value="1"/>
</dbReference>
<dbReference type="PROSITE" id="PS50921">
    <property type="entry name" value="ANTAR"/>
    <property type="match status" value="1"/>
</dbReference>
<accession>A0A502EE33</accession>
<evidence type="ECO:0000256" key="3">
    <source>
        <dbReference type="ARBA" id="ARBA00023015"/>
    </source>
</evidence>
<dbReference type="SMART" id="SM01012">
    <property type="entry name" value="ANTAR"/>
    <property type="match status" value="1"/>
</dbReference>
<keyword evidence="1" id="KW-0808">Transferase</keyword>
<sequence length="268" mass="27975">MTEPTDPTPASSDAAAAVALDTAQDQAAEDDTDLRDSLAGLSRLTLGLTGLADMLTHVAEFAAGAIPGADGAGLTLLSEDWPDTVVASAEFVRQVDEIQYGLGEGPCITAAAEGRTVSSGSLGGDMAWPRFGPRAGRLGVHSVMSLPLVGADGVLGSLNVYSHTKDAFDDRAIELGELFAIPAGFSAHSAQELDTARRLAAQLETALTSRAVIDRAIGIMMSRSGCTAAEAFDKLRVISQTENTKLALVAQRVLDEAVRRARARRAER</sequence>
<dbReference type="InterPro" id="IPR029016">
    <property type="entry name" value="GAF-like_dom_sf"/>
</dbReference>
<dbReference type="Gene3D" id="1.10.10.10">
    <property type="entry name" value="Winged helix-like DNA-binding domain superfamily/Winged helix DNA-binding domain"/>
    <property type="match status" value="1"/>
</dbReference>
<dbReference type="Gene3D" id="3.30.450.40">
    <property type="match status" value="1"/>
</dbReference>
<dbReference type="InterPro" id="IPR003018">
    <property type="entry name" value="GAF"/>
</dbReference>
<dbReference type="Pfam" id="PF03861">
    <property type="entry name" value="ANTAR"/>
    <property type="match status" value="1"/>
</dbReference>
<dbReference type="GO" id="GO:0003723">
    <property type="term" value="F:RNA binding"/>
    <property type="evidence" value="ECO:0007669"/>
    <property type="project" value="InterPro"/>
</dbReference>
<feature type="domain" description="ANTAR" evidence="5">
    <location>
        <begin position="193"/>
        <end position="254"/>
    </location>
</feature>
<keyword evidence="3" id="KW-0805">Transcription regulation</keyword>
<comment type="caution">
    <text evidence="6">The sequence shown here is derived from an EMBL/GenBank/DDBJ whole genome shotgun (WGS) entry which is preliminary data.</text>
</comment>
<dbReference type="SUPFAM" id="SSF55781">
    <property type="entry name" value="GAF domain-like"/>
    <property type="match status" value="1"/>
</dbReference>
<evidence type="ECO:0000313" key="6">
    <source>
        <dbReference type="EMBL" id="TPG35269.1"/>
    </source>
</evidence>
<protein>
    <submittedName>
        <fullName evidence="6">ANTAR domain-containing protein</fullName>
    </submittedName>
</protein>
<name>A0A502EE33_9MYCO</name>
<evidence type="ECO:0000256" key="2">
    <source>
        <dbReference type="ARBA" id="ARBA00022777"/>
    </source>
</evidence>
<keyword evidence="2" id="KW-0418">Kinase</keyword>
<keyword evidence="4" id="KW-0804">Transcription</keyword>
<evidence type="ECO:0000256" key="4">
    <source>
        <dbReference type="ARBA" id="ARBA00023163"/>
    </source>
</evidence>
<evidence type="ECO:0000313" key="7">
    <source>
        <dbReference type="Proteomes" id="UP000320095"/>
    </source>
</evidence>
<dbReference type="EMBL" id="RCZG01000003">
    <property type="protein sequence ID" value="TPG35269.1"/>
    <property type="molecule type" value="Genomic_DNA"/>
</dbReference>
<dbReference type="Proteomes" id="UP000320095">
    <property type="component" value="Unassembled WGS sequence"/>
</dbReference>
<dbReference type="InterPro" id="IPR012074">
    <property type="entry name" value="GAF_ANTAR"/>
</dbReference>
<dbReference type="GO" id="GO:0016301">
    <property type="term" value="F:kinase activity"/>
    <property type="evidence" value="ECO:0007669"/>
    <property type="project" value="UniProtKB-KW"/>
</dbReference>
<evidence type="ECO:0000259" key="5">
    <source>
        <dbReference type="PROSITE" id="PS50921"/>
    </source>
</evidence>
<organism evidence="6 7">
    <name type="scientific">Mycolicibacterium hodleri</name>
    <dbReference type="NCBI Taxonomy" id="49897"/>
    <lineage>
        <taxon>Bacteria</taxon>
        <taxon>Bacillati</taxon>
        <taxon>Actinomycetota</taxon>
        <taxon>Actinomycetes</taxon>
        <taxon>Mycobacteriales</taxon>
        <taxon>Mycobacteriaceae</taxon>
        <taxon>Mycolicibacterium</taxon>
    </lineage>
</organism>
<proteinExistence type="predicted"/>
<dbReference type="InterPro" id="IPR005561">
    <property type="entry name" value="ANTAR"/>
</dbReference>
<dbReference type="InterPro" id="IPR011006">
    <property type="entry name" value="CheY-like_superfamily"/>
</dbReference>
<dbReference type="AlphaFoldDB" id="A0A502EE33"/>
<dbReference type="OrthoDB" id="4929862at2"/>
<evidence type="ECO:0000256" key="1">
    <source>
        <dbReference type="ARBA" id="ARBA00022679"/>
    </source>
</evidence>
<keyword evidence="7" id="KW-1185">Reference proteome</keyword>
<dbReference type="InterPro" id="IPR036388">
    <property type="entry name" value="WH-like_DNA-bd_sf"/>
</dbReference>
<gene>
    <name evidence="6" type="ORF">EAH80_09540</name>
</gene>
<dbReference type="RefSeq" id="WP_140689834.1">
    <property type="nucleotide sequence ID" value="NZ_RCZG01000003.1"/>
</dbReference>
<dbReference type="SUPFAM" id="SSF52172">
    <property type="entry name" value="CheY-like"/>
    <property type="match status" value="1"/>
</dbReference>
<reference evidence="6 7" key="1">
    <citation type="journal article" date="2019" name="Environ. Microbiol.">
        <title>Species interactions and distinct microbial communities in high Arctic permafrost affected cryosols are associated with the CH4 and CO2 gas fluxes.</title>
        <authorList>
            <person name="Altshuler I."/>
            <person name="Hamel J."/>
            <person name="Turney S."/>
            <person name="Magnuson E."/>
            <person name="Levesque R."/>
            <person name="Greer C."/>
            <person name="Whyte L.G."/>
        </authorList>
    </citation>
    <scope>NUCLEOTIDE SEQUENCE [LARGE SCALE GENOMIC DNA]</scope>
    <source>
        <strain evidence="6 7">S5.20</strain>
    </source>
</reference>